<dbReference type="CDD" id="cd01086">
    <property type="entry name" value="MetAP1"/>
    <property type="match status" value="1"/>
</dbReference>
<dbReference type="HAMAP" id="MF_01974">
    <property type="entry name" value="MetAP_1"/>
    <property type="match status" value="1"/>
</dbReference>
<evidence type="ECO:0000313" key="9">
    <source>
        <dbReference type="EMBL" id="AGM25838.1"/>
    </source>
</evidence>
<feature type="binding site" evidence="6">
    <location>
        <position position="202"/>
    </location>
    <ligand>
        <name>a divalent metal cation</name>
        <dbReference type="ChEBI" id="CHEBI:60240"/>
        <label>2</label>
        <note>catalytic</note>
    </ligand>
</feature>
<comment type="subunit">
    <text evidence="6">Monomer.</text>
</comment>
<feature type="binding site" evidence="6">
    <location>
        <position position="176"/>
    </location>
    <ligand>
        <name>substrate</name>
    </ligand>
</feature>
<dbReference type="AlphaFoldDB" id="R4U5H4"/>
<dbReference type="InterPro" id="IPR001714">
    <property type="entry name" value="Pept_M24_MAP"/>
</dbReference>
<dbReference type="PANTHER" id="PTHR43330:SF27">
    <property type="entry name" value="METHIONINE AMINOPEPTIDASE"/>
    <property type="match status" value="1"/>
</dbReference>
<proteinExistence type="inferred from homology"/>
<keyword evidence="4 6" id="KW-0479">Metal-binding</keyword>
<comment type="similarity">
    <text evidence="6">Belongs to the peptidase M24A family. Methionine aminopeptidase type 1 subfamily.</text>
</comment>
<evidence type="ECO:0000313" key="10">
    <source>
        <dbReference type="Proteomes" id="UP000013963"/>
    </source>
</evidence>
<evidence type="ECO:0000256" key="6">
    <source>
        <dbReference type="HAMAP-Rule" id="MF_01974"/>
    </source>
</evidence>
<dbReference type="PANTHER" id="PTHR43330">
    <property type="entry name" value="METHIONINE AMINOPEPTIDASE"/>
    <property type="match status" value="1"/>
</dbReference>
<dbReference type="SUPFAM" id="SSF55920">
    <property type="entry name" value="Creatinase/aminopeptidase"/>
    <property type="match status" value="1"/>
</dbReference>
<comment type="cofactor">
    <cofactor evidence="6">
        <name>Co(2+)</name>
        <dbReference type="ChEBI" id="CHEBI:48828"/>
    </cofactor>
    <cofactor evidence="6">
        <name>Zn(2+)</name>
        <dbReference type="ChEBI" id="CHEBI:29105"/>
    </cofactor>
    <cofactor evidence="6">
        <name>Mn(2+)</name>
        <dbReference type="ChEBI" id="CHEBI:29035"/>
    </cofactor>
    <cofactor evidence="6">
        <name>Fe(2+)</name>
        <dbReference type="ChEBI" id="CHEBI:29033"/>
    </cofactor>
    <text evidence="6">Binds 2 divalent metal cations per subunit. Has a high-affinity and a low affinity metal-binding site. The true nature of the physiological cofactor is under debate. The enzyme is active with cobalt, zinc, manganese or divalent iron ions. Most likely, methionine aminopeptidases function as mononuclear Fe(2+)-metalloproteases under physiological conditions, and the catalytically relevant metal-binding site has been assigned to the histidine-containing high-affinity site.</text>
</comment>
<dbReference type="STRING" id="1276229.SSYRP_v1c02420"/>
<evidence type="ECO:0000256" key="7">
    <source>
        <dbReference type="RuleBase" id="RU003653"/>
    </source>
</evidence>
<evidence type="ECO:0000256" key="5">
    <source>
        <dbReference type="ARBA" id="ARBA00022801"/>
    </source>
</evidence>
<dbReference type="GO" id="GO:0006508">
    <property type="term" value="P:proteolysis"/>
    <property type="evidence" value="ECO:0007669"/>
    <property type="project" value="UniProtKB-KW"/>
</dbReference>
<keyword evidence="2 6" id="KW-0031">Aminopeptidase</keyword>
<name>R4U5H4_9MOLU</name>
<evidence type="ECO:0000256" key="1">
    <source>
        <dbReference type="ARBA" id="ARBA00002521"/>
    </source>
</evidence>
<dbReference type="RefSeq" id="WP_016340488.1">
    <property type="nucleotide sequence ID" value="NC_021284.1"/>
</dbReference>
<keyword evidence="5 6" id="KW-0378">Hydrolase</keyword>
<dbReference type="GO" id="GO:0046872">
    <property type="term" value="F:metal ion binding"/>
    <property type="evidence" value="ECO:0007669"/>
    <property type="project" value="UniProtKB-UniRule"/>
</dbReference>
<feature type="domain" description="Peptidase M24" evidence="8">
    <location>
        <begin position="12"/>
        <end position="240"/>
    </location>
</feature>
<dbReference type="eggNOG" id="COG0024">
    <property type="taxonomic scope" value="Bacteria"/>
</dbReference>
<dbReference type="Gene3D" id="3.90.230.10">
    <property type="entry name" value="Creatinase/methionine aminopeptidase superfamily"/>
    <property type="match status" value="1"/>
</dbReference>
<evidence type="ECO:0000256" key="2">
    <source>
        <dbReference type="ARBA" id="ARBA00022438"/>
    </source>
</evidence>
<evidence type="ECO:0000259" key="8">
    <source>
        <dbReference type="Pfam" id="PF00557"/>
    </source>
</evidence>
<feature type="binding site" evidence="6">
    <location>
        <position position="233"/>
    </location>
    <ligand>
        <name>a divalent metal cation</name>
        <dbReference type="ChEBI" id="CHEBI:60240"/>
        <label>2</label>
        <note>catalytic</note>
    </ligand>
</feature>
<feature type="binding site" evidence="6">
    <location>
        <position position="105"/>
    </location>
    <ligand>
        <name>a divalent metal cation</name>
        <dbReference type="ChEBI" id="CHEBI:60240"/>
        <label>1</label>
    </ligand>
</feature>
<keyword evidence="10" id="KW-1185">Reference proteome</keyword>
<comment type="function">
    <text evidence="1 6">Removes the N-terminal methionine from nascent proteins. The N-terminal methionine is often cleaved when the second residue in the primary sequence is small and uncharged (Met-Ala-, Cys, Gly, Pro, Ser, Thr, or Val). Requires deformylation of the N(alpha)-formylated initiator methionine before it can be hydrolyzed.</text>
</comment>
<dbReference type="InterPro" id="IPR002467">
    <property type="entry name" value="Pept_M24A_MAP1"/>
</dbReference>
<dbReference type="GO" id="GO:0004239">
    <property type="term" value="F:initiator methionyl aminopeptidase activity"/>
    <property type="evidence" value="ECO:0007669"/>
    <property type="project" value="UniProtKB-UniRule"/>
</dbReference>
<dbReference type="GO" id="GO:0005829">
    <property type="term" value="C:cytosol"/>
    <property type="evidence" value="ECO:0007669"/>
    <property type="project" value="TreeGrafter"/>
</dbReference>
<comment type="catalytic activity">
    <reaction evidence="6 7">
        <text>Release of N-terminal amino acids, preferentially methionine, from peptides and arylamides.</text>
        <dbReference type="EC" id="3.4.11.18"/>
    </reaction>
</comment>
<dbReference type="Proteomes" id="UP000013963">
    <property type="component" value="Chromosome"/>
</dbReference>
<dbReference type="InterPro" id="IPR036005">
    <property type="entry name" value="Creatinase/aminopeptidase-like"/>
</dbReference>
<feature type="binding site" evidence="6">
    <location>
        <position position="77"/>
    </location>
    <ligand>
        <name>substrate</name>
    </ligand>
</feature>
<sequence length="247" mass="26918">MVTIKTTQEINYMRKACETLKLIHEELKAMIKPGVTGLMLNQKAEEIIAANDCVPNFKGLYNFPASICVSLNDVLVHGIPDHRPFQDGDLVSVDAGCAYQGYNSDGAFTVIVGSPKDPIDEKLVLVTKTSLDKAIAILKPGVRIGDISATIQSYVEENGFFLPTEFTGHGIGRNLHEDPHIPNSGPAGVGMRLQAGMTICIEPMVQIGTKEIKMLSDNWTPVSKNRLNSAHFEHTILITDEGCEVLT</sequence>
<feature type="binding site" evidence="6">
    <location>
        <position position="94"/>
    </location>
    <ligand>
        <name>a divalent metal cation</name>
        <dbReference type="ChEBI" id="CHEBI:60240"/>
        <label>1</label>
    </ligand>
</feature>
<dbReference type="InterPro" id="IPR000994">
    <property type="entry name" value="Pept_M24"/>
</dbReference>
<dbReference type="GO" id="GO:0070006">
    <property type="term" value="F:metalloaminopeptidase activity"/>
    <property type="evidence" value="ECO:0007669"/>
    <property type="project" value="UniProtKB-UniRule"/>
</dbReference>
<organism evidence="9 10">
    <name type="scientific">Spiroplasma syrphidicola EA-1</name>
    <dbReference type="NCBI Taxonomy" id="1276229"/>
    <lineage>
        <taxon>Bacteria</taxon>
        <taxon>Bacillati</taxon>
        <taxon>Mycoplasmatota</taxon>
        <taxon>Mollicutes</taxon>
        <taxon>Entomoplasmatales</taxon>
        <taxon>Spiroplasmataceae</taxon>
        <taxon>Spiroplasma</taxon>
    </lineage>
</organism>
<dbReference type="PRINTS" id="PR00599">
    <property type="entry name" value="MAPEPTIDASE"/>
</dbReference>
<dbReference type="EMBL" id="CP005078">
    <property type="protein sequence ID" value="AGM25838.1"/>
    <property type="molecule type" value="Genomic_DNA"/>
</dbReference>
<evidence type="ECO:0000256" key="3">
    <source>
        <dbReference type="ARBA" id="ARBA00022670"/>
    </source>
</evidence>
<accession>R4U5H4</accession>
<feature type="binding site" evidence="6">
    <location>
        <position position="233"/>
    </location>
    <ligand>
        <name>a divalent metal cation</name>
        <dbReference type="ChEBI" id="CHEBI:60240"/>
        <label>1</label>
    </ligand>
</feature>
<dbReference type="OrthoDB" id="9806388at2"/>
<gene>
    <name evidence="6 9" type="primary">map</name>
    <name evidence="9" type="ORF">SSYRP_v1c02420</name>
</gene>
<dbReference type="NCBIfam" id="TIGR00500">
    <property type="entry name" value="met_pdase_I"/>
    <property type="match status" value="1"/>
</dbReference>
<reference evidence="9 10" key="1">
    <citation type="journal article" date="2013" name="Genome Biol. Evol.">
        <title>Complete genomes of two dipteran-associated spiroplasmas provided insights into the origin, dynamics, and impacts of viral invasion in spiroplasma.</title>
        <authorList>
            <person name="Ku C."/>
            <person name="Lo W.S."/>
            <person name="Chen L.L."/>
            <person name="Kuo C.H."/>
        </authorList>
    </citation>
    <scope>NUCLEOTIDE SEQUENCE [LARGE SCALE GENOMIC DNA]</scope>
    <source>
        <strain evidence="9">EA-1</strain>
    </source>
</reference>
<feature type="binding site" evidence="6">
    <location>
        <position position="105"/>
    </location>
    <ligand>
        <name>a divalent metal cation</name>
        <dbReference type="ChEBI" id="CHEBI:60240"/>
        <label>2</label>
        <note>catalytic</note>
    </ligand>
</feature>
<dbReference type="PATRIC" id="fig|1276229.3.peg.241"/>
<dbReference type="HOGENOM" id="CLU_015857_0_1_14"/>
<protein>
    <recommendedName>
        <fullName evidence="6 7">Methionine aminopeptidase</fullName>
        <shortName evidence="6">MAP</shortName>
        <shortName evidence="6">MetAP</shortName>
        <ecNumber evidence="6 7">3.4.11.18</ecNumber>
    </recommendedName>
    <alternativeName>
        <fullName evidence="6">Peptidase M</fullName>
    </alternativeName>
</protein>
<feature type="binding site" evidence="6">
    <location>
        <position position="169"/>
    </location>
    <ligand>
        <name>a divalent metal cation</name>
        <dbReference type="ChEBI" id="CHEBI:60240"/>
        <label>2</label>
        <note>catalytic</note>
    </ligand>
</feature>
<keyword evidence="3 6" id="KW-0645">Protease</keyword>
<dbReference type="EC" id="3.4.11.18" evidence="6 7"/>
<dbReference type="KEGG" id="ssyr:SSYRP_v1c02420"/>
<evidence type="ECO:0000256" key="4">
    <source>
        <dbReference type="ARBA" id="ARBA00022723"/>
    </source>
</evidence>
<dbReference type="Pfam" id="PF00557">
    <property type="entry name" value="Peptidase_M24"/>
    <property type="match status" value="1"/>
</dbReference>